<dbReference type="Proteomes" id="UP001212997">
    <property type="component" value="Unassembled WGS sequence"/>
</dbReference>
<dbReference type="InterPro" id="IPR015943">
    <property type="entry name" value="WD40/YVTN_repeat-like_dom_sf"/>
</dbReference>
<dbReference type="SUPFAM" id="SSF50978">
    <property type="entry name" value="WD40 repeat-like"/>
    <property type="match status" value="1"/>
</dbReference>
<feature type="repeat" description="WD" evidence="3">
    <location>
        <begin position="647"/>
        <end position="688"/>
    </location>
</feature>
<dbReference type="PRINTS" id="PR00320">
    <property type="entry name" value="GPROTEINBRPT"/>
</dbReference>
<protein>
    <submittedName>
        <fullName evidence="5">Uncharacterized protein</fullName>
    </submittedName>
</protein>
<dbReference type="SMART" id="SM00320">
    <property type="entry name" value="WD40"/>
    <property type="match status" value="8"/>
</dbReference>
<comment type="caution">
    <text evidence="5">The sequence shown here is derived from an EMBL/GenBank/DDBJ whole genome shotgun (WGS) entry which is preliminary data.</text>
</comment>
<dbReference type="GO" id="GO:1990234">
    <property type="term" value="C:transferase complex"/>
    <property type="evidence" value="ECO:0007669"/>
    <property type="project" value="UniProtKB-ARBA"/>
</dbReference>
<dbReference type="InterPro" id="IPR019775">
    <property type="entry name" value="WD40_repeat_CS"/>
</dbReference>
<evidence type="ECO:0000256" key="4">
    <source>
        <dbReference type="SAM" id="MobiDB-lite"/>
    </source>
</evidence>
<dbReference type="PROSITE" id="PS50082">
    <property type="entry name" value="WD_REPEATS_2"/>
    <property type="match status" value="5"/>
</dbReference>
<dbReference type="CDD" id="cd00200">
    <property type="entry name" value="WD40"/>
    <property type="match status" value="1"/>
</dbReference>
<evidence type="ECO:0000256" key="2">
    <source>
        <dbReference type="ARBA" id="ARBA00022737"/>
    </source>
</evidence>
<feature type="region of interest" description="Disordered" evidence="4">
    <location>
        <begin position="426"/>
        <end position="463"/>
    </location>
</feature>
<feature type="repeat" description="WD" evidence="3">
    <location>
        <begin position="731"/>
        <end position="772"/>
    </location>
</feature>
<sequence>MSEVVHSAEIYAQELSHFGYGRPMWSPELPLQGIELGDVGVIVKGEFISLSKQHSYTSPSISTGSGAFHLLFNIVAGKEARNHYGVPGGFVPLVIDDMLEEDLPDFLPPKPLGSRSVTVTEGDVSVSGGVPIAGAGINYTCTWKAKAGAVLQMAESADMRSIISNRLCPRYMDQHYDSWCQFAESKGLALDAADIEGPILIRGWVKTSGWALTAWSSKSGNQSVKIQANALESANVALSLSFLNETQTTPVNRVGPKLIPGQTIRPRSQVVFLTRYRMKLRSEFLGLRFGAITSDGSGRQERPYYGLHRQTGPGGAGPSGSQGSQGGGDGWTQDGGNQVTRSDFSESPIDPVEELLDYILEHSEVDRAIACEGDLRDVLNMSPNQKEYPQDIKAELSRIAPIIDTYGNNTGSVSIEEIVFKAHPPQGPPAIPPEAREHSSAGGGHAVGEQVDDSGTLTIGKSAEDRRTIRWPHTIFTEIGADTGIPCTPAISLDGQILAAGYEDTCVRLYNIEEGHLTLTLTGHEGTVRCVAFSPENTFLVSGSVDGSIIVWRVQSGLPFKTLDGHKADIWSLAVSPDGEDVASGSADSTVKFWKLMDDSAMPFETGDGHMTTVQAVAYTSDSTYLVSCAADSGRIYSREGNRIADMSGHEGIIYSLDISHRGYRAITGSEDNTARVWKIETGEELVTIRQHNEPVWSARFTSDDKRVICGSYDRTVSVHDSYSGELYFLLQGNVSFVESVAYFPRGDMIASGATDGIVLLWNAKTGEQIALLKCHFDKVTSMQSSPDQEHLITSSDDGTIRALNILDIIRVS</sequence>
<dbReference type="Pfam" id="PF00400">
    <property type="entry name" value="WD40"/>
    <property type="match status" value="7"/>
</dbReference>
<name>A0AAD5YKP5_9APHY</name>
<dbReference type="InterPro" id="IPR020472">
    <property type="entry name" value="WD40_PAC1"/>
</dbReference>
<dbReference type="PANTHER" id="PTHR22847">
    <property type="entry name" value="WD40 REPEAT PROTEIN"/>
    <property type="match status" value="1"/>
</dbReference>
<dbReference type="InterPro" id="IPR036322">
    <property type="entry name" value="WD40_repeat_dom_sf"/>
</dbReference>
<evidence type="ECO:0000256" key="3">
    <source>
        <dbReference type="PROSITE-ProRule" id="PRU00221"/>
    </source>
</evidence>
<feature type="region of interest" description="Disordered" evidence="4">
    <location>
        <begin position="300"/>
        <end position="347"/>
    </location>
</feature>
<keyword evidence="1 3" id="KW-0853">WD repeat</keyword>
<feature type="repeat" description="WD" evidence="3">
    <location>
        <begin position="521"/>
        <end position="562"/>
    </location>
</feature>
<evidence type="ECO:0000313" key="6">
    <source>
        <dbReference type="Proteomes" id="UP001212997"/>
    </source>
</evidence>
<keyword evidence="2" id="KW-0677">Repeat</keyword>
<dbReference type="PROSITE" id="PS00678">
    <property type="entry name" value="WD_REPEATS_1"/>
    <property type="match status" value="1"/>
</dbReference>
<keyword evidence="6" id="KW-1185">Reference proteome</keyword>
<dbReference type="PROSITE" id="PS50294">
    <property type="entry name" value="WD_REPEATS_REGION"/>
    <property type="match status" value="5"/>
</dbReference>
<reference evidence="5" key="1">
    <citation type="submission" date="2022-07" db="EMBL/GenBank/DDBJ databases">
        <title>Genome Sequence of Physisporinus lineatus.</title>
        <authorList>
            <person name="Buettner E."/>
        </authorList>
    </citation>
    <scope>NUCLEOTIDE SEQUENCE</scope>
    <source>
        <strain evidence="5">VT162</strain>
    </source>
</reference>
<feature type="compositionally biased region" description="Gly residues" evidence="4">
    <location>
        <begin position="312"/>
        <end position="330"/>
    </location>
</feature>
<proteinExistence type="predicted"/>
<organism evidence="5 6">
    <name type="scientific">Meripilus lineatus</name>
    <dbReference type="NCBI Taxonomy" id="2056292"/>
    <lineage>
        <taxon>Eukaryota</taxon>
        <taxon>Fungi</taxon>
        <taxon>Dikarya</taxon>
        <taxon>Basidiomycota</taxon>
        <taxon>Agaricomycotina</taxon>
        <taxon>Agaricomycetes</taxon>
        <taxon>Polyporales</taxon>
        <taxon>Meripilaceae</taxon>
        <taxon>Meripilus</taxon>
    </lineage>
</organism>
<evidence type="ECO:0000256" key="1">
    <source>
        <dbReference type="ARBA" id="ARBA00022574"/>
    </source>
</evidence>
<dbReference type="PANTHER" id="PTHR22847:SF637">
    <property type="entry name" value="WD REPEAT DOMAIN 5B"/>
    <property type="match status" value="1"/>
</dbReference>
<evidence type="ECO:0000313" key="5">
    <source>
        <dbReference type="EMBL" id="KAJ3490049.1"/>
    </source>
</evidence>
<gene>
    <name evidence="5" type="ORF">NLI96_g1727</name>
</gene>
<feature type="repeat" description="WD" evidence="3">
    <location>
        <begin position="563"/>
        <end position="604"/>
    </location>
</feature>
<dbReference type="AlphaFoldDB" id="A0AAD5YKP5"/>
<dbReference type="InterPro" id="IPR001680">
    <property type="entry name" value="WD40_rpt"/>
</dbReference>
<dbReference type="Gene3D" id="2.130.10.10">
    <property type="entry name" value="YVTN repeat-like/Quinoprotein amine dehydrogenase"/>
    <property type="match status" value="2"/>
</dbReference>
<dbReference type="EMBL" id="JANAWD010000034">
    <property type="protein sequence ID" value="KAJ3490049.1"/>
    <property type="molecule type" value="Genomic_DNA"/>
</dbReference>
<accession>A0AAD5YKP5</accession>
<feature type="repeat" description="WD" evidence="3">
    <location>
        <begin position="773"/>
        <end position="806"/>
    </location>
</feature>